<reference evidence="2" key="2">
    <citation type="submission" date="2023-02" db="EMBL/GenBank/DDBJ databases">
        <authorList>
            <person name="Swenson N.G."/>
            <person name="Wegrzyn J.L."/>
            <person name="Mcevoy S.L."/>
        </authorList>
    </citation>
    <scope>NUCLEOTIDE SEQUENCE</scope>
    <source>
        <strain evidence="2">91603</strain>
        <tissue evidence="2">Leaf</tissue>
    </source>
</reference>
<evidence type="ECO:0000313" key="2">
    <source>
        <dbReference type="EMBL" id="KAI9186283.1"/>
    </source>
</evidence>
<dbReference type="InterPro" id="IPR052929">
    <property type="entry name" value="RNase_H-like_EbsB-rel"/>
</dbReference>
<accession>A0AAD5J6A0</accession>
<dbReference type="GO" id="GO:0004523">
    <property type="term" value="F:RNA-DNA hybrid ribonuclease activity"/>
    <property type="evidence" value="ECO:0007669"/>
    <property type="project" value="InterPro"/>
</dbReference>
<dbReference type="PANTHER" id="PTHR47074">
    <property type="entry name" value="BNAC02G40300D PROTEIN"/>
    <property type="match status" value="1"/>
</dbReference>
<name>A0AAD5J6A0_ACENE</name>
<dbReference type="PANTHER" id="PTHR47074:SF75">
    <property type="entry name" value="RNASE H TYPE-1 DOMAIN-CONTAINING PROTEIN"/>
    <property type="match status" value="1"/>
</dbReference>
<evidence type="ECO:0000313" key="3">
    <source>
        <dbReference type="Proteomes" id="UP001064489"/>
    </source>
</evidence>
<dbReference type="InterPro" id="IPR002156">
    <property type="entry name" value="RNaseH_domain"/>
</dbReference>
<sequence>MVSPHLAWSPPPSGELKLNSDVSVRKGFNHIGVGVVIRNDCGQMVMALTKVVLDIFSAKVGELLALRDGLLSAKNLGLVVNWVEVDVVNVDSGLADAPSLPHHSLSLSTLSQPSPSDRATLNQLIGC</sequence>
<comment type="caution">
    <text evidence="2">The sequence shown here is derived from an EMBL/GenBank/DDBJ whole genome shotgun (WGS) entry which is preliminary data.</text>
</comment>
<evidence type="ECO:0000259" key="1">
    <source>
        <dbReference type="Pfam" id="PF13456"/>
    </source>
</evidence>
<dbReference type="Proteomes" id="UP001064489">
    <property type="component" value="Chromosome 3"/>
</dbReference>
<gene>
    <name evidence="2" type="ORF">LWI28_015762</name>
</gene>
<organism evidence="2 3">
    <name type="scientific">Acer negundo</name>
    <name type="common">Box elder</name>
    <dbReference type="NCBI Taxonomy" id="4023"/>
    <lineage>
        <taxon>Eukaryota</taxon>
        <taxon>Viridiplantae</taxon>
        <taxon>Streptophyta</taxon>
        <taxon>Embryophyta</taxon>
        <taxon>Tracheophyta</taxon>
        <taxon>Spermatophyta</taxon>
        <taxon>Magnoliopsida</taxon>
        <taxon>eudicotyledons</taxon>
        <taxon>Gunneridae</taxon>
        <taxon>Pentapetalae</taxon>
        <taxon>rosids</taxon>
        <taxon>malvids</taxon>
        <taxon>Sapindales</taxon>
        <taxon>Sapindaceae</taxon>
        <taxon>Hippocastanoideae</taxon>
        <taxon>Acereae</taxon>
        <taxon>Acer</taxon>
    </lineage>
</organism>
<dbReference type="GO" id="GO:0003676">
    <property type="term" value="F:nucleic acid binding"/>
    <property type="evidence" value="ECO:0007669"/>
    <property type="project" value="InterPro"/>
</dbReference>
<dbReference type="AlphaFoldDB" id="A0AAD5J6A0"/>
<proteinExistence type="predicted"/>
<keyword evidence="3" id="KW-1185">Reference proteome</keyword>
<protein>
    <recommendedName>
        <fullName evidence="1">RNase H type-1 domain-containing protein</fullName>
    </recommendedName>
</protein>
<dbReference type="Pfam" id="PF13456">
    <property type="entry name" value="RVT_3"/>
    <property type="match status" value="1"/>
</dbReference>
<reference evidence="2" key="1">
    <citation type="journal article" date="2022" name="Plant J.">
        <title>Strategies of tolerance reflected in two North American maple genomes.</title>
        <authorList>
            <person name="McEvoy S.L."/>
            <person name="Sezen U.U."/>
            <person name="Trouern-Trend A."/>
            <person name="McMahon S.M."/>
            <person name="Schaberg P.G."/>
            <person name="Yang J."/>
            <person name="Wegrzyn J.L."/>
            <person name="Swenson N.G."/>
        </authorList>
    </citation>
    <scope>NUCLEOTIDE SEQUENCE</scope>
    <source>
        <strain evidence="2">91603</strain>
    </source>
</reference>
<dbReference type="EMBL" id="JAJSOW010000100">
    <property type="protein sequence ID" value="KAI9186283.1"/>
    <property type="molecule type" value="Genomic_DNA"/>
</dbReference>
<feature type="domain" description="RNase H type-1" evidence="1">
    <location>
        <begin position="19"/>
        <end position="87"/>
    </location>
</feature>